<accession>A0AAU9P1T9</accession>
<feature type="compositionally biased region" description="Low complexity" evidence="2">
    <location>
        <begin position="206"/>
        <end position="222"/>
    </location>
</feature>
<name>A0AAU9P1T9_9ASTR</name>
<dbReference type="EMBL" id="CAKMRJ010005523">
    <property type="protein sequence ID" value="CAH1444236.1"/>
    <property type="molecule type" value="Genomic_DNA"/>
</dbReference>
<sequence>MSLADASVTDEPEVQSEEEKLKHLDFVEDAVQQVVGIASKVYDYVKDKVGTLPGVETIETTVKSVVGPAIDKFQDVPGEVLKFVDRKVDEVLPSAVKDATTTAKSFSTEVVSDVKNNGLVETAKELLVKVEPVAEEYASSAWETLSRIPLVTKVINAFAPAAAFVAEKYNETVQQTAEEGYKVSSFLPLVPTEKIAKVFTIPEAEPAEVAGGEEAADVAGGEEAAEPEVPGEEAEIVAEE</sequence>
<evidence type="ECO:0000256" key="1">
    <source>
        <dbReference type="ARBA" id="ARBA00009737"/>
    </source>
</evidence>
<comment type="similarity">
    <text evidence="1">Belongs to the REF/SRPP family.</text>
</comment>
<dbReference type="Pfam" id="PF05755">
    <property type="entry name" value="REF"/>
    <property type="match status" value="1"/>
</dbReference>
<protein>
    <recommendedName>
        <fullName evidence="5">Small rubber particle protein</fullName>
    </recommendedName>
</protein>
<dbReference type="InterPro" id="IPR008802">
    <property type="entry name" value="REF"/>
</dbReference>
<feature type="region of interest" description="Disordered" evidence="2">
    <location>
        <begin position="206"/>
        <end position="240"/>
    </location>
</feature>
<comment type="caution">
    <text evidence="3">The sequence shown here is derived from an EMBL/GenBank/DDBJ whole genome shotgun (WGS) entry which is preliminary data.</text>
</comment>
<evidence type="ECO:0000313" key="3">
    <source>
        <dbReference type="EMBL" id="CAH1444236.1"/>
    </source>
</evidence>
<evidence type="ECO:0000313" key="4">
    <source>
        <dbReference type="Proteomes" id="UP001157418"/>
    </source>
</evidence>
<proteinExistence type="inferred from homology"/>
<feature type="compositionally biased region" description="Acidic residues" evidence="2">
    <location>
        <begin position="223"/>
        <end position="240"/>
    </location>
</feature>
<evidence type="ECO:0000256" key="2">
    <source>
        <dbReference type="SAM" id="MobiDB-lite"/>
    </source>
</evidence>
<keyword evidence="4" id="KW-1185">Reference proteome</keyword>
<reference evidence="3 4" key="1">
    <citation type="submission" date="2022-01" db="EMBL/GenBank/DDBJ databases">
        <authorList>
            <person name="Xiong W."/>
            <person name="Schranz E."/>
        </authorList>
    </citation>
    <scope>NUCLEOTIDE SEQUENCE [LARGE SCALE GENOMIC DNA]</scope>
</reference>
<dbReference type="Proteomes" id="UP001157418">
    <property type="component" value="Unassembled WGS sequence"/>
</dbReference>
<dbReference type="AlphaFoldDB" id="A0AAU9P1T9"/>
<organism evidence="3 4">
    <name type="scientific">Lactuca virosa</name>
    <dbReference type="NCBI Taxonomy" id="75947"/>
    <lineage>
        <taxon>Eukaryota</taxon>
        <taxon>Viridiplantae</taxon>
        <taxon>Streptophyta</taxon>
        <taxon>Embryophyta</taxon>
        <taxon>Tracheophyta</taxon>
        <taxon>Spermatophyta</taxon>
        <taxon>Magnoliopsida</taxon>
        <taxon>eudicotyledons</taxon>
        <taxon>Gunneridae</taxon>
        <taxon>Pentapetalae</taxon>
        <taxon>asterids</taxon>
        <taxon>campanulids</taxon>
        <taxon>Asterales</taxon>
        <taxon>Asteraceae</taxon>
        <taxon>Cichorioideae</taxon>
        <taxon>Cichorieae</taxon>
        <taxon>Lactucinae</taxon>
        <taxon>Lactuca</taxon>
    </lineage>
</organism>
<dbReference type="PANTHER" id="PTHR33732:SF9">
    <property type="entry name" value="REF_SRPP-LIKE PROTEIN OS05G0151300_LOC_OS05G05940"/>
    <property type="match status" value="1"/>
</dbReference>
<evidence type="ECO:0008006" key="5">
    <source>
        <dbReference type="Google" id="ProtNLM"/>
    </source>
</evidence>
<gene>
    <name evidence="3" type="ORF">LVIROSA_LOCUS30092</name>
</gene>
<dbReference type="PANTHER" id="PTHR33732">
    <property type="entry name" value="REF/SRPP-LIKE PROTEIN OS05G0151300/LOC_OS05G05940"/>
    <property type="match status" value="1"/>
</dbReference>